<accession>A0AB73N8A0</accession>
<reference evidence="1 2" key="1">
    <citation type="submission" date="2015-12" db="EMBL/GenBank/DDBJ databases">
        <authorList>
            <person name="Bansal K."/>
            <person name="Midha S."/>
            <person name="Patil P.B."/>
        </authorList>
    </citation>
    <scope>NUCLEOTIDE SEQUENCE [LARGE SCALE GENOMIC DNA]</scope>
    <source>
        <strain evidence="1 2">LMG9045</strain>
    </source>
</reference>
<evidence type="ECO:0000313" key="2">
    <source>
        <dbReference type="Proteomes" id="UP000190210"/>
    </source>
</evidence>
<evidence type="ECO:0000313" key="1">
    <source>
        <dbReference type="EMBL" id="OOW76377.1"/>
    </source>
</evidence>
<dbReference type="EMBL" id="LOKA01000073">
    <property type="protein sequence ID" value="OOW76377.1"/>
    <property type="molecule type" value="Genomic_DNA"/>
</dbReference>
<gene>
    <name evidence="1" type="ORF">Xclt_21085</name>
</gene>
<sequence length="119" mass="13376">MRCFADQIFAGQRIKKCSQTVSMLFLRAHSKLGVIPFFGFLQNVSRSQSCKLCLFARVAGVVLDGFQEAPHIIGLVVFNRLVTDQRNEQPQAVFGVEDVGRTSTDPFHFTNMDSCAFRK</sequence>
<name>A0AB73N8A0_9XANT</name>
<dbReference type="AlphaFoldDB" id="A0AB73N8A0"/>
<organism evidence="1 2">
    <name type="scientific">Xanthomonas axonopodis pv. clitoriae</name>
    <dbReference type="NCBI Taxonomy" id="487828"/>
    <lineage>
        <taxon>Bacteria</taxon>
        <taxon>Pseudomonadati</taxon>
        <taxon>Pseudomonadota</taxon>
        <taxon>Gammaproteobacteria</taxon>
        <taxon>Lysobacterales</taxon>
        <taxon>Lysobacteraceae</taxon>
        <taxon>Xanthomonas</taxon>
    </lineage>
</organism>
<comment type="caution">
    <text evidence="1">The sequence shown here is derived from an EMBL/GenBank/DDBJ whole genome shotgun (WGS) entry which is preliminary data.</text>
</comment>
<dbReference type="Proteomes" id="UP000190210">
    <property type="component" value="Unassembled WGS sequence"/>
</dbReference>
<protein>
    <submittedName>
        <fullName evidence="1">Uncharacterized protein</fullName>
    </submittedName>
</protein>
<proteinExistence type="predicted"/>